<comment type="caution">
    <text evidence="1">The sequence shown here is derived from an EMBL/GenBank/DDBJ whole genome shotgun (WGS) entry which is preliminary data.</text>
</comment>
<reference evidence="1" key="1">
    <citation type="submission" date="2022-10" db="EMBL/GenBank/DDBJ databases">
        <title>Complete Genome of Trichothecium roseum strain YXFP-22015, a Plant Pathogen Isolated from Citrus.</title>
        <authorList>
            <person name="Wang Y."/>
            <person name="Zhu L."/>
        </authorList>
    </citation>
    <scope>NUCLEOTIDE SEQUENCE</scope>
    <source>
        <strain evidence="1">YXFP-22015</strain>
    </source>
</reference>
<dbReference type="EMBL" id="CM047943">
    <property type="protein sequence ID" value="KAI9900965.1"/>
    <property type="molecule type" value="Genomic_DNA"/>
</dbReference>
<evidence type="ECO:0000313" key="1">
    <source>
        <dbReference type="EMBL" id="KAI9900965.1"/>
    </source>
</evidence>
<protein>
    <submittedName>
        <fullName evidence="1">Uncharacterized protein</fullName>
    </submittedName>
</protein>
<proteinExistence type="predicted"/>
<dbReference type="Proteomes" id="UP001163324">
    <property type="component" value="Chromosome 4"/>
</dbReference>
<accession>A0ACC0V4W5</accession>
<sequence>MVRANYLDLGLLVIWLALFRACHRYCYADPSSYFFDEARAYARPHSALRESEAERFIGQAEASLDADFPPKHVTHAAAAAAAAANNDEDGDDDENDTAMDDPRICIGIPTIRRDRENFLSTAVGSLADSLTEEQRRGITLIVLLVDADPAENPFYGTRWLETIPDAVLTYGAGSTTTSTMTTRTATKTKTKTKTRRSPYRRIPTAYAPDAPRNIRARADNAALVSACRERGADYFLLVEDDVVASRDWHRKLASAIRELEKASPRGDWLFIRLFHTEIYLGWNTEEYPTYVVYIVLVWSSVVLAVMLCRQIVAPLMAGSSSNGGGAATKKHFHHHESSTATTVTPRASLPRALSVRLATWLLAFTALYFLAGRQATQPLRPGLTEMPRYGCCGQGLLFPARHLPTVEAELRRPDGALEPVDSCISRMAAETGLAQWALVPSVLQHVGVRGSSGKDAAFKRTWSFGFERAGDL</sequence>
<gene>
    <name evidence="1" type="ORF">N3K66_005227</name>
</gene>
<keyword evidence="2" id="KW-1185">Reference proteome</keyword>
<name>A0ACC0V4W5_9HYPO</name>
<evidence type="ECO:0000313" key="2">
    <source>
        <dbReference type="Proteomes" id="UP001163324"/>
    </source>
</evidence>
<organism evidence="1 2">
    <name type="scientific">Trichothecium roseum</name>
    <dbReference type="NCBI Taxonomy" id="47278"/>
    <lineage>
        <taxon>Eukaryota</taxon>
        <taxon>Fungi</taxon>
        <taxon>Dikarya</taxon>
        <taxon>Ascomycota</taxon>
        <taxon>Pezizomycotina</taxon>
        <taxon>Sordariomycetes</taxon>
        <taxon>Hypocreomycetidae</taxon>
        <taxon>Hypocreales</taxon>
        <taxon>Hypocreales incertae sedis</taxon>
        <taxon>Trichothecium</taxon>
    </lineage>
</organism>